<name>A0A8S5V0C9_9CAUD</name>
<evidence type="ECO:0000313" key="1">
    <source>
        <dbReference type="EMBL" id="DAG00148.1"/>
    </source>
</evidence>
<proteinExistence type="predicted"/>
<dbReference type="EMBL" id="BK016177">
    <property type="protein sequence ID" value="DAG00148.1"/>
    <property type="molecule type" value="Genomic_DNA"/>
</dbReference>
<sequence>MLRLALTTEDNPYDPFDEFDEWFAFDVSQGYHTCAYLARVTTTSTELSEADQLEATNEAIREIMKYNLTGNYQVVEREVS</sequence>
<accession>A0A8S5V0C9</accession>
<reference evidence="1" key="1">
    <citation type="journal article" date="2021" name="Proc. Natl. Acad. Sci. U.S.A.">
        <title>A Catalog of Tens of Thousands of Viruses from Human Metagenomes Reveals Hidden Associations with Chronic Diseases.</title>
        <authorList>
            <person name="Tisza M.J."/>
            <person name="Buck C.B."/>
        </authorList>
    </citation>
    <scope>NUCLEOTIDE SEQUENCE</scope>
    <source>
        <strain evidence="1">CtTPJ4</strain>
    </source>
</reference>
<protein>
    <submittedName>
        <fullName evidence="1">Uncharacterized protein</fullName>
    </submittedName>
</protein>
<organism evidence="1">
    <name type="scientific">Siphoviridae sp. ctTPJ4</name>
    <dbReference type="NCBI Taxonomy" id="2825519"/>
    <lineage>
        <taxon>Viruses</taxon>
        <taxon>Duplodnaviria</taxon>
        <taxon>Heunggongvirae</taxon>
        <taxon>Uroviricota</taxon>
        <taxon>Caudoviricetes</taxon>
    </lineage>
</organism>